<dbReference type="Gene3D" id="3.40.50.300">
    <property type="entry name" value="P-loop containing nucleotide triphosphate hydrolases"/>
    <property type="match status" value="1"/>
</dbReference>
<name>A0A1W9HWA2_9HYPH</name>
<proteinExistence type="inferred from homology"/>
<dbReference type="SMART" id="SM00382">
    <property type="entry name" value="AAA"/>
    <property type="match status" value="1"/>
</dbReference>
<dbReference type="SUPFAM" id="SSF52540">
    <property type="entry name" value="P-loop containing nucleoside triphosphate hydrolases"/>
    <property type="match status" value="1"/>
</dbReference>
<evidence type="ECO:0000256" key="11">
    <source>
        <dbReference type="RuleBase" id="RU004227"/>
    </source>
</evidence>
<dbReference type="InterPro" id="IPR020591">
    <property type="entry name" value="Chromosome_initiator_DnaA-like"/>
</dbReference>
<dbReference type="InterPro" id="IPR010921">
    <property type="entry name" value="Trp_repressor/repl_initiator"/>
</dbReference>
<dbReference type="Pfam" id="PF08299">
    <property type="entry name" value="Bac_DnaA_C"/>
    <property type="match status" value="1"/>
</dbReference>
<reference evidence="14 15" key="1">
    <citation type="journal article" date="2017" name="Water Res.">
        <title>Comammox in drinking water systems.</title>
        <authorList>
            <person name="Wang Y."/>
            <person name="Ma L."/>
            <person name="Mao Y."/>
            <person name="Jiang X."/>
            <person name="Xia Y."/>
            <person name="Yu K."/>
            <person name="Li B."/>
            <person name="Zhang T."/>
        </authorList>
    </citation>
    <scope>NUCLEOTIDE SEQUENCE [LARGE SCALE GENOMIC DNA]</scope>
    <source>
        <strain evidence="14">SG_bin8</strain>
    </source>
</reference>
<dbReference type="GO" id="GO:0003688">
    <property type="term" value="F:DNA replication origin binding"/>
    <property type="evidence" value="ECO:0007669"/>
    <property type="project" value="UniProtKB-UniRule"/>
</dbReference>
<feature type="binding site" evidence="8">
    <location>
        <position position="174"/>
    </location>
    <ligand>
        <name>ATP</name>
        <dbReference type="ChEBI" id="CHEBI:30616"/>
    </ligand>
</feature>
<evidence type="ECO:0000313" key="14">
    <source>
        <dbReference type="EMBL" id="OQW51726.1"/>
    </source>
</evidence>
<evidence type="ECO:0000256" key="4">
    <source>
        <dbReference type="ARBA" id="ARBA00022741"/>
    </source>
</evidence>
<dbReference type="InterPro" id="IPR024633">
    <property type="entry name" value="DnaA_N_dom"/>
</dbReference>
<comment type="function">
    <text evidence="8 10">Plays an essential role in the initiation and regulation of chromosomal replication. ATP-DnaA binds to the origin of replication (oriC) to initiate formation of the DNA replication initiation complex once per cell cycle. Binds the DnaA box (a 9 base pair repeat at the origin) and separates the double-stranded (ds)DNA. Forms a right-handed helical filament on oriC DNA; dsDNA binds to the exterior of the filament while single-stranded (ss)DNA is stabiized in the filament's interior. The ATP-DnaA-oriC complex binds and stabilizes one strand of the AT-rich DNA unwinding element (DUE), permitting loading of DNA polymerase. After initiation quickly degrades to an ADP-DnaA complex that is not apt for DNA replication. Binds acidic phospholipids.</text>
</comment>
<feature type="region of interest" description="Domain IV, binds dsDNA" evidence="8">
    <location>
        <begin position="346"/>
        <end position="467"/>
    </location>
</feature>
<comment type="caution">
    <text evidence="8">Lacks conserved residue(s) required for the propagation of feature annotation.</text>
</comment>
<dbReference type="PRINTS" id="PR00051">
    <property type="entry name" value="DNAA"/>
</dbReference>
<dbReference type="Gene3D" id="3.30.300.180">
    <property type="match status" value="1"/>
</dbReference>
<dbReference type="PROSITE" id="PS01008">
    <property type="entry name" value="DNAA"/>
    <property type="match status" value="1"/>
</dbReference>
<dbReference type="InterPro" id="IPR003593">
    <property type="entry name" value="AAA+_ATPase"/>
</dbReference>
<evidence type="ECO:0000256" key="9">
    <source>
        <dbReference type="NCBIfam" id="TIGR00362"/>
    </source>
</evidence>
<evidence type="ECO:0000256" key="3">
    <source>
        <dbReference type="ARBA" id="ARBA00022705"/>
    </source>
</evidence>
<dbReference type="PANTHER" id="PTHR30050">
    <property type="entry name" value="CHROMOSOMAL REPLICATION INITIATOR PROTEIN DNAA"/>
    <property type="match status" value="1"/>
</dbReference>
<feature type="domain" description="Chromosomal replication initiator DnaA C-terminal" evidence="13">
    <location>
        <begin position="374"/>
        <end position="443"/>
    </location>
</feature>
<feature type="region of interest" description="Domain I, interacts with DnaA modulators" evidence="8">
    <location>
        <begin position="1"/>
        <end position="105"/>
    </location>
</feature>
<dbReference type="EMBL" id="LWDL01000018">
    <property type="protein sequence ID" value="OQW51726.1"/>
    <property type="molecule type" value="Genomic_DNA"/>
</dbReference>
<evidence type="ECO:0000256" key="1">
    <source>
        <dbReference type="ARBA" id="ARBA00006583"/>
    </source>
</evidence>
<dbReference type="InterPro" id="IPR013317">
    <property type="entry name" value="DnaA_dom"/>
</dbReference>
<comment type="caution">
    <text evidence="14">The sequence shown here is derived from an EMBL/GenBank/DDBJ whole genome shotgun (WGS) entry which is preliminary data.</text>
</comment>
<dbReference type="GO" id="GO:0006275">
    <property type="term" value="P:regulation of DNA replication"/>
    <property type="evidence" value="ECO:0007669"/>
    <property type="project" value="UniProtKB-UniRule"/>
</dbReference>
<evidence type="ECO:0000259" key="12">
    <source>
        <dbReference type="SMART" id="SM00382"/>
    </source>
</evidence>
<feature type="binding site" evidence="8">
    <location>
        <position position="173"/>
    </location>
    <ligand>
        <name>ATP</name>
        <dbReference type="ChEBI" id="CHEBI:30616"/>
    </ligand>
</feature>
<dbReference type="GO" id="GO:0008289">
    <property type="term" value="F:lipid binding"/>
    <property type="evidence" value="ECO:0007669"/>
    <property type="project" value="UniProtKB-KW"/>
</dbReference>
<dbReference type="Pfam" id="PF11638">
    <property type="entry name" value="DnaA_N"/>
    <property type="match status" value="1"/>
</dbReference>
<dbReference type="Pfam" id="PF00308">
    <property type="entry name" value="Bac_DnaA"/>
    <property type="match status" value="1"/>
</dbReference>
<keyword evidence="7 8" id="KW-0238">DNA-binding</keyword>
<keyword evidence="4 8" id="KW-0547">Nucleotide-binding</keyword>
<dbReference type="InterPro" id="IPR013159">
    <property type="entry name" value="DnaA_C"/>
</dbReference>
<keyword evidence="3 8" id="KW-0235">DNA replication</keyword>
<sequence>MAPHDVWERVRVHLRKAIGDDKFISWFGEANFEGLVDQSVVLSVSTKFLRSWIRNNYTDILLSLFCAEGLDARKLDVVERGSVVTSRISVAEPVVLGDGARRADECAIAAPARAAAEGSDSLGANPDKKLTFGSFMVGQSNIVAHAAASRIAQSLDHVQFNPLYIYGSVGLGKTHLLHALAHAAKESGKRVLYLTAEGFRFGFLKALTNRSAAAAFKETMRGFDLLLIDDLQFLQGKHTEAEFGHTLNALLDGSRQVVVACDRRPADLETFDERLRSRLGGGLMVQISLPEESLRRNILLAKADLERQRYPELQVPDGVISFMARSVDSNGRDLEGALHRLVHYHQLSRTPITVDMAEDIMRGFVRARDPKRVKIEDIIRMSAKFYAISRNDLLSSRRTRNVVLPRQIAMYLAKTMTPRSLPEIGGRFGNRDHTTVLHAVRKIENMLKGDVQLANDLDMLRQMILEA</sequence>
<dbReference type="RefSeq" id="WP_376802069.1">
    <property type="nucleotide sequence ID" value="NZ_DBNB01000034.1"/>
</dbReference>
<dbReference type="NCBIfam" id="TIGR00362">
    <property type="entry name" value="DnaA"/>
    <property type="match status" value="1"/>
</dbReference>
<dbReference type="Proteomes" id="UP000192872">
    <property type="component" value="Unassembled WGS sequence"/>
</dbReference>
<evidence type="ECO:0000256" key="6">
    <source>
        <dbReference type="ARBA" id="ARBA00023121"/>
    </source>
</evidence>
<dbReference type="InterPro" id="IPR027417">
    <property type="entry name" value="P-loop_NTPase"/>
</dbReference>
<evidence type="ECO:0000256" key="2">
    <source>
        <dbReference type="ARBA" id="ARBA00022490"/>
    </source>
</evidence>
<feature type="domain" description="AAA+ ATPase" evidence="12">
    <location>
        <begin position="159"/>
        <end position="285"/>
    </location>
</feature>
<dbReference type="GO" id="GO:0005886">
    <property type="term" value="C:plasma membrane"/>
    <property type="evidence" value="ECO:0007669"/>
    <property type="project" value="TreeGrafter"/>
</dbReference>
<dbReference type="CDD" id="cd06571">
    <property type="entry name" value="Bac_DnaA_C"/>
    <property type="match status" value="1"/>
</dbReference>
<evidence type="ECO:0000256" key="7">
    <source>
        <dbReference type="ARBA" id="ARBA00023125"/>
    </source>
</evidence>
<dbReference type="PANTHER" id="PTHR30050:SF2">
    <property type="entry name" value="CHROMOSOMAL REPLICATION INITIATOR PROTEIN DNAA"/>
    <property type="match status" value="1"/>
</dbReference>
<evidence type="ECO:0000259" key="13">
    <source>
        <dbReference type="SMART" id="SM00760"/>
    </source>
</evidence>
<keyword evidence="5 8" id="KW-0067">ATP-binding</keyword>
<dbReference type="GO" id="GO:0006270">
    <property type="term" value="P:DNA replication initiation"/>
    <property type="evidence" value="ECO:0007669"/>
    <property type="project" value="UniProtKB-UniRule"/>
</dbReference>
<keyword evidence="6 8" id="KW-0446">Lipid-binding</keyword>
<dbReference type="STRING" id="1827387.A4S15_10415"/>
<dbReference type="Gene3D" id="1.10.1750.10">
    <property type="match status" value="1"/>
</dbReference>
<gene>
    <name evidence="8" type="primary">dnaA</name>
    <name evidence="14" type="ORF">A4S15_10415</name>
</gene>
<dbReference type="CDD" id="cd00009">
    <property type="entry name" value="AAA"/>
    <property type="match status" value="1"/>
</dbReference>
<dbReference type="InterPro" id="IPR001957">
    <property type="entry name" value="Chromosome_initiator_DnaA"/>
</dbReference>
<dbReference type="Gene3D" id="1.10.8.60">
    <property type="match status" value="1"/>
</dbReference>
<evidence type="ECO:0000313" key="15">
    <source>
        <dbReference type="Proteomes" id="UP000192872"/>
    </source>
</evidence>
<dbReference type="InterPro" id="IPR018312">
    <property type="entry name" value="Chromosome_initiator_DnaA_CS"/>
</dbReference>
<comment type="similarity">
    <text evidence="1 8 11">Belongs to the DnaA family.</text>
</comment>
<accession>A0A1W9HWA2</accession>
<dbReference type="SMART" id="SM00760">
    <property type="entry name" value="Bac_DnaA_C"/>
    <property type="match status" value="1"/>
</dbReference>
<evidence type="ECO:0000256" key="5">
    <source>
        <dbReference type="ARBA" id="ARBA00022840"/>
    </source>
</evidence>
<comment type="subcellular location">
    <subcellularLocation>
        <location evidence="8">Cytoplasm</location>
    </subcellularLocation>
</comment>
<evidence type="ECO:0000256" key="10">
    <source>
        <dbReference type="RuleBase" id="RU000577"/>
    </source>
</evidence>
<dbReference type="GO" id="GO:0005737">
    <property type="term" value="C:cytoplasm"/>
    <property type="evidence" value="ECO:0007669"/>
    <property type="project" value="UniProtKB-SubCell"/>
</dbReference>
<feature type="binding site" evidence="8">
    <location>
        <position position="170"/>
    </location>
    <ligand>
        <name>ATP</name>
        <dbReference type="ChEBI" id="CHEBI:30616"/>
    </ligand>
</feature>
<protein>
    <recommendedName>
        <fullName evidence="8 9">Chromosomal replication initiator protein DnaA</fullName>
    </recommendedName>
</protein>
<organism evidence="14 15">
    <name type="scientific">Candidatus Raskinella chloraquaticus</name>
    <dbReference type="NCBI Taxonomy" id="1951219"/>
    <lineage>
        <taxon>Bacteria</taxon>
        <taxon>Pseudomonadati</taxon>
        <taxon>Pseudomonadota</taxon>
        <taxon>Alphaproteobacteria</taxon>
        <taxon>Hyphomicrobiales</taxon>
        <taxon>Phreatobacteraceae</taxon>
        <taxon>Candidatus Raskinella</taxon>
    </lineage>
</organism>
<keyword evidence="2 8" id="KW-0963">Cytoplasm</keyword>
<dbReference type="AlphaFoldDB" id="A0A1W9HWA2"/>
<dbReference type="SUPFAM" id="SSF48295">
    <property type="entry name" value="TrpR-like"/>
    <property type="match status" value="1"/>
</dbReference>
<evidence type="ECO:0000256" key="8">
    <source>
        <dbReference type="HAMAP-Rule" id="MF_00377"/>
    </source>
</evidence>
<dbReference type="GO" id="GO:0005524">
    <property type="term" value="F:ATP binding"/>
    <property type="evidence" value="ECO:0007669"/>
    <property type="project" value="UniProtKB-UniRule"/>
</dbReference>
<dbReference type="HAMAP" id="MF_00377">
    <property type="entry name" value="DnaA_bact"/>
    <property type="match status" value="1"/>
</dbReference>
<dbReference type="InterPro" id="IPR038454">
    <property type="entry name" value="DnaA_N_sf"/>
</dbReference>
<comment type="domain">
    <text evidence="8">Domain I is involved in oligomerization and binding regulators, domain II is flexibile and of varying length in different bacteria, domain III forms the AAA+ region, while domain IV binds dsDNA.</text>
</comment>
<feature type="binding site" evidence="8">
    <location>
        <position position="172"/>
    </location>
    <ligand>
        <name>ATP</name>
        <dbReference type="ChEBI" id="CHEBI:30616"/>
    </ligand>
</feature>
<comment type="subunit">
    <text evidence="8">Oligomerizes as a right-handed, spiral filament on DNA at oriC.</text>
</comment>